<gene>
    <name evidence="11" type="ORF">HLV38_06330</name>
</gene>
<dbReference type="InterPro" id="IPR036852">
    <property type="entry name" value="Peptidase_S8/S53_dom_sf"/>
</dbReference>
<feature type="region of interest" description="Disordered" evidence="8">
    <location>
        <begin position="28"/>
        <end position="139"/>
    </location>
</feature>
<dbReference type="PROSITE" id="PS00138">
    <property type="entry name" value="SUBTILASE_SER"/>
    <property type="match status" value="1"/>
</dbReference>
<dbReference type="InterPro" id="IPR022398">
    <property type="entry name" value="Peptidase_S8_His-AS"/>
</dbReference>
<evidence type="ECO:0000259" key="10">
    <source>
        <dbReference type="Pfam" id="PF00082"/>
    </source>
</evidence>
<dbReference type="InterPro" id="IPR034216">
    <property type="entry name" value="C5a_Peptidase"/>
</dbReference>
<feature type="region of interest" description="Disordered" evidence="8">
    <location>
        <begin position="259"/>
        <end position="295"/>
    </location>
</feature>
<keyword evidence="4 6" id="KW-0720">Serine protease</keyword>
<dbReference type="PROSITE" id="PS00137">
    <property type="entry name" value="SUBTILASE_HIS"/>
    <property type="match status" value="1"/>
</dbReference>
<feature type="compositionally biased region" description="Polar residues" evidence="8">
    <location>
        <begin position="277"/>
        <end position="288"/>
    </location>
</feature>
<feature type="compositionally biased region" description="Low complexity" evidence="8">
    <location>
        <begin position="35"/>
        <end position="47"/>
    </location>
</feature>
<keyword evidence="3 6" id="KW-0378">Hydrolase</keyword>
<feature type="signal peptide" evidence="9">
    <location>
        <begin position="1"/>
        <end position="31"/>
    </location>
</feature>
<accession>A0A6M8IY25</accession>
<dbReference type="GO" id="GO:0006508">
    <property type="term" value="P:proteolysis"/>
    <property type="evidence" value="ECO:0007669"/>
    <property type="project" value="UniProtKB-KW"/>
</dbReference>
<dbReference type="Gene3D" id="2.60.40.1710">
    <property type="entry name" value="Subtilisin-like superfamily"/>
    <property type="match status" value="1"/>
</dbReference>
<dbReference type="Pfam" id="PF00082">
    <property type="entry name" value="Peptidase_S8"/>
    <property type="match status" value="1"/>
</dbReference>
<dbReference type="Proteomes" id="UP000503297">
    <property type="component" value="Chromosome"/>
</dbReference>
<evidence type="ECO:0000256" key="4">
    <source>
        <dbReference type="ARBA" id="ARBA00022825"/>
    </source>
</evidence>
<feature type="active site" description="Charge relay system" evidence="5 6">
    <location>
        <position position="714"/>
    </location>
</feature>
<dbReference type="EMBL" id="CP053716">
    <property type="protein sequence ID" value="QKF07765.1"/>
    <property type="molecule type" value="Genomic_DNA"/>
</dbReference>
<feature type="active site" description="Charge relay system" evidence="5 6">
    <location>
        <position position="309"/>
    </location>
</feature>
<dbReference type="Gene3D" id="3.80.10.10">
    <property type="entry name" value="Ribonuclease Inhibitor"/>
    <property type="match status" value="3"/>
</dbReference>
<feature type="region of interest" description="Disordered" evidence="8">
    <location>
        <begin position="1996"/>
        <end position="2020"/>
    </location>
</feature>
<dbReference type="PROSITE" id="PS00136">
    <property type="entry name" value="SUBTILASE_ASP"/>
    <property type="match status" value="1"/>
</dbReference>
<dbReference type="InterPro" id="IPR007253">
    <property type="entry name" value="Cell_wall-bd_2"/>
</dbReference>
<dbReference type="CDD" id="cd07475">
    <property type="entry name" value="Peptidases_S8_C5a_Peptidase"/>
    <property type="match status" value="1"/>
</dbReference>
<keyword evidence="2 6" id="KW-0645">Protease</keyword>
<evidence type="ECO:0000256" key="3">
    <source>
        <dbReference type="ARBA" id="ARBA00022801"/>
    </source>
</evidence>
<evidence type="ECO:0000256" key="9">
    <source>
        <dbReference type="SAM" id="SignalP"/>
    </source>
</evidence>
<organism evidence="11 12">
    <name type="scientific">Berryella wangjianweii</name>
    <dbReference type="NCBI Taxonomy" id="2734634"/>
    <lineage>
        <taxon>Bacteria</taxon>
        <taxon>Bacillati</taxon>
        <taxon>Actinomycetota</taxon>
        <taxon>Coriobacteriia</taxon>
        <taxon>Eggerthellales</taxon>
        <taxon>Eggerthellaceae</taxon>
        <taxon>Berryella</taxon>
    </lineage>
</organism>
<feature type="active site" description="Charge relay system" evidence="5 6">
    <location>
        <position position="378"/>
    </location>
</feature>
<dbReference type="Gene3D" id="3.40.50.200">
    <property type="entry name" value="Peptidase S8/S53 domain"/>
    <property type="match status" value="1"/>
</dbReference>
<dbReference type="GO" id="GO:0004252">
    <property type="term" value="F:serine-type endopeptidase activity"/>
    <property type="evidence" value="ECO:0007669"/>
    <property type="project" value="UniProtKB-UniRule"/>
</dbReference>
<comment type="similarity">
    <text evidence="1 6 7">Belongs to the peptidase S8 family.</text>
</comment>
<dbReference type="InterPro" id="IPR000209">
    <property type="entry name" value="Peptidase_S8/S53_dom"/>
</dbReference>
<dbReference type="SUPFAM" id="SSF52743">
    <property type="entry name" value="Subtilisin-like"/>
    <property type="match status" value="1"/>
</dbReference>
<reference evidence="12" key="1">
    <citation type="submission" date="2020-05" db="EMBL/GenBank/DDBJ databases">
        <title>Novel species in genus Nocardioides.</title>
        <authorList>
            <person name="Zhang G."/>
        </authorList>
    </citation>
    <scope>NUCLEOTIDE SEQUENCE [LARGE SCALE GENOMIC DNA]</scope>
    <source>
        <strain evidence="12">zg-1050</strain>
    </source>
</reference>
<dbReference type="InterPro" id="IPR051048">
    <property type="entry name" value="Peptidase_S8/S53_subtilisin"/>
</dbReference>
<evidence type="ECO:0000256" key="6">
    <source>
        <dbReference type="PROSITE-ProRule" id="PRU01240"/>
    </source>
</evidence>
<keyword evidence="12" id="KW-1185">Reference proteome</keyword>
<dbReference type="Pfam" id="PF13306">
    <property type="entry name" value="LRR_5"/>
    <property type="match status" value="4"/>
</dbReference>
<evidence type="ECO:0000256" key="1">
    <source>
        <dbReference type="ARBA" id="ARBA00011073"/>
    </source>
</evidence>
<proteinExistence type="inferred from homology"/>
<feature type="compositionally biased region" description="Low complexity" evidence="8">
    <location>
        <begin position="259"/>
        <end position="271"/>
    </location>
</feature>
<dbReference type="InterPro" id="IPR026906">
    <property type="entry name" value="LRR_5"/>
</dbReference>
<evidence type="ECO:0000256" key="8">
    <source>
        <dbReference type="SAM" id="MobiDB-lite"/>
    </source>
</evidence>
<dbReference type="PRINTS" id="PR00723">
    <property type="entry name" value="SUBTILISIN"/>
</dbReference>
<dbReference type="KEGG" id="bwa:HLV38_06330"/>
<sequence>MTNRPLFTCGRASLAACLAVTLALPPSMAQADEQPASSSSAATAPAPREGRPATASAAPGIEAQKAEARSLDAKPAPALPTAAELGGAVDPRNEPAVGPDERSPFSTEQLLSYAGSDPEPYGDPASASPEAERAEQASDDEPVVIVVQLEPEAQPPTGPLAFFSAKSSVRDTAKRGIRRLASEAGADASIPRETPALANGWNLFSAPETADDPDLREYFHVIEGFTVKAPASMVDDIRALEGVRNAFVERSYRPAEVPRAAAADAQATPQALEPQADGSTARENQAALSMTGADRLSQKGDGTVVAVIDSGVDTAHTAFSGDLDDDTLALTRDRLKDLRGDLSEDGKGATYVSEKIPFAYDYADHDSQATPLYGNRSHGTHVAGIATANAGETRGTAPNAQLLAMKVSRDLTGDIFDSAILAALDDCAVLGADVVNLSLGSDGGFSDEAANTFSDAFDALRDRGAVVSVAAGNSYSAAQGNLSGSSRPYATDPDSGIACSPGTLATGLAVASANNAVGNSYFTASDGATIPFVPGTLLANAVGKSIDAALADRSYRYLDAGKGLMSDVRRLRGENPQGFSDKILLLEDDEVDDQGRILLTAQRVENLATLRPAAIVVFPRTERELSPLNVGTVSTVPAVCITRADGLKLRGLSQQTLAFKPNSALPPAGTYRVSDFSSWGPSPELALKPEIMAPGGNIWAPILKDRYGFKSGTSMATPYVAGVSAAMEQFMRQTPRYASLSGPDRAARATQLLMSTATPLELPGGSGAYYSPRQQGAGLIAPLAAQATQAYLSVAGTAGERPKAELGESAQGTWTFTVRVHNQSDTPLTFEPRTAAQSEGVENGLFNQRPQNYAGNGITVTYQGAGYDAASNRLTVAPGTTELKVTLTCEQSFKDAMAAAVNGTFVDGFLFLKPVGAGQQLSLPFLGFYGAWNAAPVFDASLYGGQAPHLVSTKLMNGSTGYPLGLNPLDPTAHARALSGNYTSVDGSKLVVSNQNFPIQKWKMPASPNQALPNTGLLRGAKSLEYRYVRVSDGEVVRSYRYSYLSKSKYLAAKGGATVPEDTLRRLPLFNGLDKDSLKLTDGAYRLDIVATTAGPGSTERTQSIPFTYDTTDPRMTRPRIEGSGDSRQMVMTVSDEGFVAGVYFSDPATGAYFHRVLADRAQMTEADGKRVYTFRVPLTELQKAWNSAGKSGDVPANPLVVAWDYGLNHTDVAGTSYDPKVSNENGFLINRDTGELVGYVGTSTVLAIPEGVTSIAPGALKGKAIQGVTFPASLKTIGADALADIPTLTDVAFAPGSALESIGARAFANSGSPNLAVTLPEGLKSIEQNAFANTRMATVTLPSTLTEVPVGAFEKSQVSTVVMTEGLKTVGKGAFEGCARLSAVKTLPAAGGQPRDGLPHSLDSIGARAFANTGLDEVDLGTGVTHIGSDAFRGSPIERIAVPDSVTRLDSGALGGMTRLVDAKVGTGLSADALIGAFRGCTALKKIEAAPGAQVASVDGVLFSADKRRLIAFPAAKAPTYEVPAGTERIEADAFTAASTHTVTLPEGLRSIGPRAFAASVLEGALRLPDSIEQVGERAFEVSRIESVNLGGAKEVGDSAFARCESLTNVSFGSRLTTIGASAFNRAPLAGVELPDTVTTVGDAAFANNGALKRVHLGAGITDDYARLFAGCDGIEQVSASDASATYAADRNVLYRKAADGLHALFSPAANAFESYTVKPGTTVIEKGAFRNNRSLKSLVLPEGLLRIESAAFNGCSSLSDVVFPDSLQDVNGLLGTAMEVADFGTKISRIHGNAFGGHVPAHLVVRGGVFGAFTNSTHAGSDRQPMKSAYFGEGMESVDFAANPLAPPPILVVPSTLTTLKLRDPRSYAGAKDIVVYAPAGTTGWNTAAEALRARGIQPDDAHLRPYTPLKVTARASAEAVAGARVTVTAAGAQGVPGGYDYRFVQVGADGTRTVVRDWDAAPSFEWSVPADAAKLVAEVRDPSYYTVGAEVEVPGASQPGPAPQPGPNPGPAPSDASWNRLQGNVALDTMQKIVREGWSGQTGGAVVLATSEGYWDALTAAGLAGLEGAPVLMTASGSLSDQTRGLLKEMAPTRVYLAGGSAAVSDAVADQVRAVTGVQPERVMGATATGTAVQIFKRGASVGRGWGNEAIIATNDGYWDALAAAPYAYAKRIPILLTEGSSSIAQETLDALRDAGITKVRIMGGTAAVSRTVEQQLASAGISVEQRFAGQSAVHTALLFAQFELEQGMTVRNMGVATNDGYWDALAGAALCGSRNSVLALVDDAKADLVAEFARRHQAELGRCYVFGGTAAVSPHVFDMMSAVR</sequence>
<dbReference type="InterPro" id="IPR032675">
    <property type="entry name" value="LRR_dom_sf"/>
</dbReference>
<feature type="chain" id="PRO_5026663597" evidence="9">
    <location>
        <begin position="32"/>
        <end position="2328"/>
    </location>
</feature>
<protein>
    <submittedName>
        <fullName evidence="11">Leucine-rich repeat protein</fullName>
    </submittedName>
</protein>
<keyword evidence="9" id="KW-0732">Signal</keyword>
<feature type="domain" description="Peptidase S8/S53" evidence="10">
    <location>
        <begin position="300"/>
        <end position="760"/>
    </location>
</feature>
<evidence type="ECO:0000313" key="11">
    <source>
        <dbReference type="EMBL" id="QKF07765.1"/>
    </source>
</evidence>
<evidence type="ECO:0000256" key="7">
    <source>
        <dbReference type="RuleBase" id="RU003355"/>
    </source>
</evidence>
<evidence type="ECO:0000256" key="5">
    <source>
        <dbReference type="PIRSR" id="PIRSR615500-1"/>
    </source>
</evidence>
<evidence type="ECO:0000313" key="12">
    <source>
        <dbReference type="Proteomes" id="UP000503297"/>
    </source>
</evidence>
<dbReference type="PROSITE" id="PS51892">
    <property type="entry name" value="SUBTILASE"/>
    <property type="match status" value="1"/>
</dbReference>
<dbReference type="Pfam" id="PF04122">
    <property type="entry name" value="CW_binding_2"/>
    <property type="match status" value="3"/>
</dbReference>
<name>A0A6M8IY25_9ACTN</name>
<dbReference type="PANTHER" id="PTHR43399:SF4">
    <property type="entry name" value="CELL WALL-ASSOCIATED PROTEASE"/>
    <property type="match status" value="1"/>
</dbReference>
<dbReference type="InterPro" id="IPR023827">
    <property type="entry name" value="Peptidase_S8_Asp-AS"/>
</dbReference>
<dbReference type="Gene3D" id="3.50.30.30">
    <property type="match status" value="1"/>
</dbReference>
<feature type="compositionally biased region" description="Pro residues" evidence="8">
    <location>
        <begin position="2003"/>
        <end position="2015"/>
    </location>
</feature>
<dbReference type="InterPro" id="IPR023828">
    <property type="entry name" value="Peptidase_S8_Ser-AS"/>
</dbReference>
<evidence type="ECO:0000256" key="2">
    <source>
        <dbReference type="ARBA" id="ARBA00022670"/>
    </source>
</evidence>
<dbReference type="InterPro" id="IPR015500">
    <property type="entry name" value="Peptidase_S8_subtilisin-rel"/>
</dbReference>
<dbReference type="PANTHER" id="PTHR43399">
    <property type="entry name" value="SUBTILISIN-RELATED"/>
    <property type="match status" value="1"/>
</dbReference>
<dbReference type="RefSeq" id="WP_173165159.1">
    <property type="nucleotide sequence ID" value="NZ_CP053716.1"/>
</dbReference>